<evidence type="ECO:0000313" key="1">
    <source>
        <dbReference type="EMBL" id="KHS45617.1"/>
    </source>
</evidence>
<dbReference type="Proteomes" id="UP000031338">
    <property type="component" value="Unassembled WGS sequence"/>
</dbReference>
<proteinExistence type="predicted"/>
<sequence length="213" mass="24134">MRPPLPTASHARLALTIEDLYRVFSAETPSAIEGCPCCINTRNVDVLLATPLRELRGDQLWRYISGAYLTLGGDRDFRYLMPRIFELAALSSSEIPDTEIVLSKLARAQWGNWLEDERDAVQRFIDAWFAVASEQDLLHARDGWIGNRTESLLCGLAYARLPIAQWLNRLTEPTTAPLLDDLLQRYPQNLSAFWRDVPDGFAQLSAFLAERPT</sequence>
<evidence type="ECO:0000313" key="2">
    <source>
        <dbReference type="Proteomes" id="UP000031338"/>
    </source>
</evidence>
<keyword evidence="2" id="KW-1185">Reference proteome</keyword>
<protein>
    <submittedName>
        <fullName evidence="1">Uncharacterized protein</fullName>
    </submittedName>
</protein>
<dbReference type="EMBL" id="JRVC01000012">
    <property type="protein sequence ID" value="KHS45617.1"/>
    <property type="molecule type" value="Genomic_DNA"/>
</dbReference>
<name>A0A0B9A8G4_9SPHN</name>
<organism evidence="1 2">
    <name type="scientific">Novosphingobium subterraneum</name>
    <dbReference type="NCBI Taxonomy" id="48936"/>
    <lineage>
        <taxon>Bacteria</taxon>
        <taxon>Pseudomonadati</taxon>
        <taxon>Pseudomonadota</taxon>
        <taxon>Alphaproteobacteria</taxon>
        <taxon>Sphingomonadales</taxon>
        <taxon>Sphingomonadaceae</taxon>
        <taxon>Novosphingobium</taxon>
    </lineage>
</organism>
<gene>
    <name evidence="1" type="ORF">NJ75_02636</name>
</gene>
<accession>A0A0B9A8G4</accession>
<comment type="caution">
    <text evidence="1">The sequence shown here is derived from an EMBL/GenBank/DDBJ whole genome shotgun (WGS) entry which is preliminary data.</text>
</comment>
<dbReference type="AlphaFoldDB" id="A0A0B9A8G4"/>
<reference evidence="1 2" key="1">
    <citation type="submission" date="2014-10" db="EMBL/GenBank/DDBJ databases">
        <title>Draft genome sequence of Novosphingobium subterraneum DSM 12447.</title>
        <authorList>
            <person name="Gan H.M."/>
            <person name="Gan H.Y."/>
            <person name="Savka M.A."/>
        </authorList>
    </citation>
    <scope>NUCLEOTIDE SEQUENCE [LARGE SCALE GENOMIC DNA]</scope>
    <source>
        <strain evidence="1 2">DSM 12447</strain>
    </source>
</reference>